<feature type="signal peptide" evidence="2">
    <location>
        <begin position="1"/>
        <end position="21"/>
    </location>
</feature>
<dbReference type="PANTHER" id="PTHR46018">
    <property type="entry name" value="ZINC PHOSPHODIESTERASE ELAC PROTEIN 1"/>
    <property type="match status" value="1"/>
</dbReference>
<comment type="caution">
    <text evidence="4">The sequence shown here is derived from an EMBL/GenBank/DDBJ whole genome shotgun (WGS) entry which is preliminary data.</text>
</comment>
<dbReference type="InterPro" id="IPR036866">
    <property type="entry name" value="RibonucZ/Hydroxyglut_hydro"/>
</dbReference>
<dbReference type="PANTHER" id="PTHR46018:SF2">
    <property type="entry name" value="ZINC PHOSPHODIESTERASE ELAC PROTEIN 1"/>
    <property type="match status" value="1"/>
</dbReference>
<feature type="domain" description="Metallo-beta-lactamase" evidence="3">
    <location>
        <begin position="66"/>
        <end position="277"/>
    </location>
</feature>
<dbReference type="CDD" id="cd07719">
    <property type="entry name" value="arylsulfatase_AtsA-like_MBL-fold"/>
    <property type="match status" value="1"/>
</dbReference>
<keyword evidence="1" id="KW-0378">Hydrolase</keyword>
<dbReference type="OrthoDB" id="9803916at2"/>
<dbReference type="Gene3D" id="3.60.15.10">
    <property type="entry name" value="Ribonuclease Z/Hydroxyacylglutathione hydrolase-like"/>
    <property type="match status" value="1"/>
</dbReference>
<keyword evidence="2" id="KW-0732">Signal</keyword>
<evidence type="ECO:0000256" key="1">
    <source>
        <dbReference type="ARBA" id="ARBA00022801"/>
    </source>
</evidence>
<dbReference type="Proteomes" id="UP000028073">
    <property type="component" value="Unassembled WGS sequence"/>
</dbReference>
<dbReference type="EMBL" id="JOKH01000002">
    <property type="protein sequence ID" value="KEQ17909.1"/>
    <property type="molecule type" value="Genomic_DNA"/>
</dbReference>
<dbReference type="Pfam" id="PF12706">
    <property type="entry name" value="Lactamase_B_2"/>
    <property type="match status" value="1"/>
</dbReference>
<dbReference type="STRING" id="1137799.GZ78_09760"/>
<evidence type="ECO:0000313" key="5">
    <source>
        <dbReference type="Proteomes" id="UP000028073"/>
    </source>
</evidence>
<dbReference type="InterPro" id="IPR044094">
    <property type="entry name" value="AtsA-like_MBL-fold"/>
</dbReference>
<reference evidence="4 5" key="1">
    <citation type="submission" date="2014-06" db="EMBL/GenBank/DDBJ databases">
        <title>Whole Genome Sequences of Three Symbiotic Endozoicomonas Bacteria.</title>
        <authorList>
            <person name="Neave M.J."/>
            <person name="Apprill A."/>
            <person name="Voolstra C.R."/>
        </authorList>
    </citation>
    <scope>NUCLEOTIDE SEQUENCE [LARGE SCALE GENOMIC DNA]</scope>
    <source>
        <strain evidence="4 5">DSM 25634</strain>
    </source>
</reference>
<dbReference type="AlphaFoldDB" id="A0A081NHI6"/>
<sequence length="313" mass="33976">MAVKQLIAASALSLMAAIAPASSYATGIIEPENKDFTLQLLGSGGPISDDLRASSGELIWYKGKSRVLIDAGGGVYLRFGEAGAKLEDLNFFGISHFHTDHSADIPAILKGGVFFNREKELVMSGPTKSDAFPGLNDYMASLFNPEHGAYKYLSGIYDGTNQMFPVKMEEVDYHSTHPTKVFEEDGLTVYAQGIPHGDVPNLSYRIESPEGVIVISADNNGTNDHFIDFAKGADILVMPMALDENADEISRQLHMVPSDIGRITAAINPKQLVLNHFMGRSLKMKDFSIAIVKKAYNGPIYAGRDLASFPIAQ</sequence>
<keyword evidence="5" id="KW-1185">Reference proteome</keyword>
<dbReference type="eggNOG" id="COG1234">
    <property type="taxonomic scope" value="Bacteria"/>
</dbReference>
<evidence type="ECO:0000256" key="2">
    <source>
        <dbReference type="SAM" id="SignalP"/>
    </source>
</evidence>
<feature type="chain" id="PRO_5001760853" evidence="2">
    <location>
        <begin position="22"/>
        <end position="313"/>
    </location>
</feature>
<dbReference type="GO" id="GO:0042781">
    <property type="term" value="F:3'-tRNA processing endoribonuclease activity"/>
    <property type="evidence" value="ECO:0007669"/>
    <property type="project" value="TreeGrafter"/>
</dbReference>
<organism evidence="4 5">
    <name type="scientific">Endozoicomonas numazuensis</name>
    <dbReference type="NCBI Taxonomy" id="1137799"/>
    <lineage>
        <taxon>Bacteria</taxon>
        <taxon>Pseudomonadati</taxon>
        <taxon>Pseudomonadota</taxon>
        <taxon>Gammaproteobacteria</taxon>
        <taxon>Oceanospirillales</taxon>
        <taxon>Endozoicomonadaceae</taxon>
        <taxon>Endozoicomonas</taxon>
    </lineage>
</organism>
<proteinExistence type="predicted"/>
<dbReference type="InterPro" id="IPR001279">
    <property type="entry name" value="Metallo-B-lactamas"/>
</dbReference>
<protein>
    <submittedName>
        <fullName evidence="4">Arylsulfatase</fullName>
    </submittedName>
</protein>
<dbReference type="SUPFAM" id="SSF56281">
    <property type="entry name" value="Metallo-hydrolase/oxidoreductase"/>
    <property type="match status" value="1"/>
</dbReference>
<evidence type="ECO:0000313" key="4">
    <source>
        <dbReference type="EMBL" id="KEQ17909.1"/>
    </source>
</evidence>
<gene>
    <name evidence="4" type="ORF">GZ78_09760</name>
</gene>
<dbReference type="RefSeq" id="WP_034834859.1">
    <property type="nucleotide sequence ID" value="NZ_JOKH01000002.1"/>
</dbReference>
<name>A0A081NHI6_9GAMM</name>
<evidence type="ECO:0000259" key="3">
    <source>
        <dbReference type="Pfam" id="PF12706"/>
    </source>
</evidence>
<accession>A0A081NHI6</accession>